<keyword evidence="1 4" id="KW-0812">Transmembrane</keyword>
<feature type="transmembrane region" description="Helical" evidence="4">
    <location>
        <begin position="308"/>
        <end position="327"/>
    </location>
</feature>
<dbReference type="PANTHER" id="PTHR42910">
    <property type="entry name" value="TRANSPORTER SCO4007-RELATED"/>
    <property type="match status" value="1"/>
</dbReference>
<dbReference type="CDD" id="cd17324">
    <property type="entry name" value="MFS_NepI_like"/>
    <property type="match status" value="1"/>
</dbReference>
<dbReference type="AlphaFoldDB" id="Q8KW37"/>
<sequence length="397" mass="41032">MSWNPSRSPDCSPASPELTRPLLLAMSIAAGGAVANIYYNQPMLEIIQSDLGVRMTALVPMATQLGYACGLLLLVPLGDALPRKRLILGQFLALSAALILAALAPTGGALVIASLLVGAAATVAQQIIPFAAHLALPERRGAVVGTVMAGLLAGILLSRTIAGVVAEFWGWREMFVAAVPVALALGVLMARLLPSESVRSGTNYGTLLRSLYRIWRTQPVLRRAATIQALLFASFSAFWTVLALYLDSPKFELGADVAGIFGLVGLVGIAAAPLAGRFADRRGPAPVVLAGTILTLGAWVLFGTWTTLVGLVVGVIVLDFAVQAALISNQHAVFALGADIRARVTTLFMGAMFLGGALGSGVASITFHAGGWGAICLVGAAFAAFALALTLKQGTHG</sequence>
<dbReference type="PANTHER" id="PTHR42910:SF1">
    <property type="entry name" value="MAJOR FACILITATOR SUPERFAMILY (MFS) PROFILE DOMAIN-CONTAINING PROTEIN"/>
    <property type="match status" value="1"/>
</dbReference>
<accession>Q8KW37</accession>
<dbReference type="InterPro" id="IPR011701">
    <property type="entry name" value="MFS"/>
</dbReference>
<feature type="transmembrane region" description="Helical" evidence="4">
    <location>
        <begin position="347"/>
        <end position="366"/>
    </location>
</feature>
<dbReference type="Gene3D" id="1.20.1250.20">
    <property type="entry name" value="MFS general substrate transporter like domains"/>
    <property type="match status" value="1"/>
</dbReference>
<evidence type="ECO:0000259" key="5">
    <source>
        <dbReference type="PROSITE" id="PS50850"/>
    </source>
</evidence>
<feature type="transmembrane region" description="Helical" evidence="4">
    <location>
        <begin position="21"/>
        <end position="39"/>
    </location>
</feature>
<dbReference type="SUPFAM" id="SSF103473">
    <property type="entry name" value="MFS general substrate transporter"/>
    <property type="match status" value="1"/>
</dbReference>
<dbReference type="InterPro" id="IPR020846">
    <property type="entry name" value="MFS_dom"/>
</dbReference>
<dbReference type="PROSITE" id="PS50850">
    <property type="entry name" value="MFS"/>
    <property type="match status" value="1"/>
</dbReference>
<keyword evidence="2 4" id="KW-1133">Transmembrane helix</keyword>
<feature type="transmembrane region" description="Helical" evidence="4">
    <location>
        <begin position="224"/>
        <end position="245"/>
    </location>
</feature>
<geneLocation type="plasmid" evidence="6">
    <name>pSD25</name>
</geneLocation>
<evidence type="ECO:0000256" key="2">
    <source>
        <dbReference type="ARBA" id="ARBA00022989"/>
    </source>
</evidence>
<evidence type="ECO:0000256" key="3">
    <source>
        <dbReference type="ARBA" id="ARBA00023136"/>
    </source>
</evidence>
<keyword evidence="3 4" id="KW-0472">Membrane</keyword>
<feature type="transmembrane region" description="Helical" evidence="4">
    <location>
        <begin position="372"/>
        <end position="391"/>
    </location>
</feature>
<feature type="transmembrane region" description="Helical" evidence="4">
    <location>
        <begin position="174"/>
        <end position="193"/>
    </location>
</feature>
<evidence type="ECO:0000256" key="1">
    <source>
        <dbReference type="ARBA" id="ARBA00022692"/>
    </source>
</evidence>
<reference evidence="6" key="1">
    <citation type="journal article" date="2003" name="Plasmid">
        <title>Nucleotide sequence based characterizations of two cryptic plasmids from the marine bacterium Ruegeria isolate PR1b.</title>
        <authorList>
            <person name="Zhong Z."/>
            <person name="Caspi R."/>
            <person name="Helinski D."/>
            <person name="Knauf V."/>
            <person name="Sykes S."/>
            <person name="O'Byrne C."/>
            <person name="Shea T.P."/>
            <person name="Wilkinson J.E."/>
            <person name="DeLoughery C."/>
            <person name="Toukdarian A."/>
        </authorList>
    </citation>
    <scope>NUCLEOTIDE SEQUENCE</scope>
    <source>
        <strain evidence="6">PR1b</strain>
        <plasmid evidence="6">pSD25</plasmid>
    </source>
</reference>
<feature type="transmembrane region" description="Helical" evidence="4">
    <location>
        <begin position="283"/>
        <end position="302"/>
    </location>
</feature>
<feature type="transmembrane region" description="Helical" evidence="4">
    <location>
        <begin position="51"/>
        <end position="74"/>
    </location>
</feature>
<evidence type="ECO:0000313" key="6">
    <source>
        <dbReference type="EMBL" id="AAN05226.1"/>
    </source>
</evidence>
<dbReference type="EMBL" id="AF416331">
    <property type="protein sequence ID" value="AAN05226.1"/>
    <property type="molecule type" value="Genomic_DNA"/>
</dbReference>
<feature type="domain" description="Major facilitator superfamily (MFS) profile" evidence="5">
    <location>
        <begin position="1"/>
        <end position="397"/>
    </location>
</feature>
<feature type="transmembrane region" description="Helical" evidence="4">
    <location>
        <begin position="86"/>
        <end position="104"/>
    </location>
</feature>
<dbReference type="GO" id="GO:0022857">
    <property type="term" value="F:transmembrane transporter activity"/>
    <property type="evidence" value="ECO:0007669"/>
    <property type="project" value="InterPro"/>
</dbReference>
<evidence type="ECO:0000256" key="4">
    <source>
        <dbReference type="SAM" id="Phobius"/>
    </source>
</evidence>
<feature type="transmembrane region" description="Helical" evidence="4">
    <location>
        <begin position="257"/>
        <end position="276"/>
    </location>
</feature>
<feature type="transmembrane region" description="Helical" evidence="4">
    <location>
        <begin position="110"/>
        <end position="130"/>
    </location>
</feature>
<keyword evidence="6" id="KW-0614">Plasmid</keyword>
<dbReference type="Pfam" id="PF07690">
    <property type="entry name" value="MFS_1"/>
    <property type="match status" value="1"/>
</dbReference>
<protein>
    <submittedName>
        <fullName evidence="6">RC153</fullName>
    </submittedName>
</protein>
<organism evidence="6">
    <name type="scientific">Ruegeria sp. PR1b</name>
    <dbReference type="NCBI Taxonomy" id="185588"/>
    <lineage>
        <taxon>Bacteria</taxon>
        <taxon>Pseudomonadati</taxon>
        <taxon>Pseudomonadota</taxon>
        <taxon>Alphaproteobacteria</taxon>
        <taxon>Rhodobacterales</taxon>
        <taxon>Roseobacteraceae</taxon>
        <taxon>Ruegeria</taxon>
    </lineage>
</organism>
<proteinExistence type="predicted"/>
<feature type="transmembrane region" description="Helical" evidence="4">
    <location>
        <begin position="142"/>
        <end position="162"/>
    </location>
</feature>
<name>Q8KW37_9RHOB</name>
<dbReference type="InterPro" id="IPR036259">
    <property type="entry name" value="MFS_trans_sf"/>
</dbReference>